<evidence type="ECO:0000313" key="3">
    <source>
        <dbReference type="Proteomes" id="UP000245670"/>
    </source>
</evidence>
<dbReference type="Pfam" id="PF05050">
    <property type="entry name" value="Methyltransf_21"/>
    <property type="match status" value="1"/>
</dbReference>
<keyword evidence="2" id="KW-0808">Transferase</keyword>
<dbReference type="GO" id="GO:0008168">
    <property type="term" value="F:methyltransferase activity"/>
    <property type="evidence" value="ECO:0007669"/>
    <property type="project" value="UniProtKB-KW"/>
</dbReference>
<dbReference type="InterPro" id="IPR006342">
    <property type="entry name" value="FkbM_mtfrase"/>
</dbReference>
<comment type="caution">
    <text evidence="2">The sequence shown here is derived from an EMBL/GenBank/DDBJ whole genome shotgun (WGS) entry which is preliminary data.</text>
</comment>
<dbReference type="OrthoDB" id="9812600at2"/>
<keyword evidence="3" id="KW-1185">Reference proteome</keyword>
<organism evidence="2 3">
    <name type="scientific">Polaribacter aquimarinus</name>
    <dbReference type="NCBI Taxonomy" id="2100726"/>
    <lineage>
        <taxon>Bacteria</taxon>
        <taxon>Pseudomonadati</taxon>
        <taxon>Bacteroidota</taxon>
        <taxon>Flavobacteriia</taxon>
        <taxon>Flavobacteriales</taxon>
        <taxon>Flavobacteriaceae</taxon>
    </lineage>
</organism>
<name>A0A2U2J7F7_9FLAO</name>
<dbReference type="GO" id="GO:0032259">
    <property type="term" value="P:methylation"/>
    <property type="evidence" value="ECO:0007669"/>
    <property type="project" value="UniProtKB-KW"/>
</dbReference>
<dbReference type="NCBIfam" id="TIGR01444">
    <property type="entry name" value="fkbM_fam"/>
    <property type="match status" value="1"/>
</dbReference>
<gene>
    <name evidence="2" type="ORF">DIS07_12710</name>
</gene>
<dbReference type="InterPro" id="IPR029063">
    <property type="entry name" value="SAM-dependent_MTases_sf"/>
</dbReference>
<evidence type="ECO:0000259" key="1">
    <source>
        <dbReference type="Pfam" id="PF05050"/>
    </source>
</evidence>
<dbReference type="Proteomes" id="UP000245670">
    <property type="component" value="Unassembled WGS sequence"/>
</dbReference>
<proteinExistence type="predicted"/>
<protein>
    <submittedName>
        <fullName evidence="2">FkbM family methyltransferase</fullName>
    </submittedName>
</protein>
<dbReference type="Gene3D" id="3.40.50.150">
    <property type="entry name" value="Vaccinia Virus protein VP39"/>
    <property type="match status" value="1"/>
</dbReference>
<sequence length="231" mass="27393">MHMILRIKKFIKNCFKSNKNSNNKISHNDLIQHNRVQPWFKINGDETLRLDYDLNSNSIVFDVGGYNGDFSSKIFCKYNSSIYIFEPVKKFYSNIEKRFSHNDKVKVFNFGLSSKDDELEISLSNNASSIYLNDVNSELVSLRSINYFIEKNKIKQVDLIKINIEGGEYELLESILTNGDIKMYNNIQVQFHDFLFENAKERMNLIHKKLVKTHKLSYQYEFVWENWELIK</sequence>
<evidence type="ECO:0000313" key="2">
    <source>
        <dbReference type="EMBL" id="PWG04268.1"/>
    </source>
</evidence>
<dbReference type="EMBL" id="QFFG01000006">
    <property type="protein sequence ID" value="PWG04268.1"/>
    <property type="molecule type" value="Genomic_DNA"/>
</dbReference>
<accession>A0A2U2J7F7</accession>
<reference evidence="2 3" key="1">
    <citation type="submission" date="2018-05" db="EMBL/GenBank/DDBJ databases">
        <title>Polaribacter aquimarinus sp. nov., isolated from sediment in a sediment of sea.</title>
        <authorList>
            <person name="Lu D."/>
        </authorList>
    </citation>
    <scope>NUCLEOTIDE SEQUENCE [LARGE SCALE GENOMIC DNA]</scope>
    <source>
        <strain evidence="2 3">ZY113</strain>
    </source>
</reference>
<dbReference type="SUPFAM" id="SSF53335">
    <property type="entry name" value="S-adenosyl-L-methionine-dependent methyltransferases"/>
    <property type="match status" value="1"/>
</dbReference>
<feature type="domain" description="Methyltransferase FkbM" evidence="1">
    <location>
        <begin position="62"/>
        <end position="201"/>
    </location>
</feature>
<keyword evidence="2" id="KW-0489">Methyltransferase</keyword>
<dbReference type="AlphaFoldDB" id="A0A2U2J7F7"/>